<dbReference type="InterPro" id="IPR046947">
    <property type="entry name" value="LytR-like"/>
</dbReference>
<dbReference type="SMART" id="SM00850">
    <property type="entry name" value="LytTR"/>
    <property type="match status" value="1"/>
</dbReference>
<dbReference type="PANTHER" id="PTHR37299">
    <property type="entry name" value="TRANSCRIPTIONAL REGULATOR-RELATED"/>
    <property type="match status" value="1"/>
</dbReference>
<dbReference type="PROSITE" id="PS50930">
    <property type="entry name" value="HTH_LYTTR"/>
    <property type="match status" value="1"/>
</dbReference>
<dbReference type="Pfam" id="PF04397">
    <property type="entry name" value="LytTR"/>
    <property type="match status" value="1"/>
</dbReference>
<keyword evidence="3" id="KW-1185">Reference proteome</keyword>
<dbReference type="GO" id="GO:0003677">
    <property type="term" value="F:DNA binding"/>
    <property type="evidence" value="ECO:0007669"/>
    <property type="project" value="InterPro"/>
</dbReference>
<comment type="caution">
    <text evidence="2">The sequence shown here is derived from an EMBL/GenBank/DDBJ whole genome shotgun (WGS) entry which is preliminary data.</text>
</comment>
<dbReference type="Proteomes" id="UP000293162">
    <property type="component" value="Unassembled WGS sequence"/>
</dbReference>
<gene>
    <name evidence="2" type="ORF">EWM59_24910</name>
</gene>
<evidence type="ECO:0000259" key="1">
    <source>
        <dbReference type="PROSITE" id="PS50930"/>
    </source>
</evidence>
<dbReference type="RefSeq" id="WP_130023954.1">
    <property type="nucleotide sequence ID" value="NZ_SEWF01000067.1"/>
</dbReference>
<dbReference type="AlphaFoldDB" id="A0A4Q5LTX0"/>
<dbReference type="GO" id="GO:0000156">
    <property type="term" value="F:phosphorelay response regulator activity"/>
    <property type="evidence" value="ECO:0007669"/>
    <property type="project" value="InterPro"/>
</dbReference>
<protein>
    <submittedName>
        <fullName evidence="2">LytTR family transcriptional regulator</fullName>
    </submittedName>
</protein>
<dbReference type="EMBL" id="SEWF01000067">
    <property type="protein sequence ID" value="RYU92883.1"/>
    <property type="molecule type" value="Genomic_DNA"/>
</dbReference>
<feature type="domain" description="HTH LytTR-type" evidence="1">
    <location>
        <begin position="12"/>
        <end position="101"/>
    </location>
</feature>
<sequence>MDSVHLNVKTAVKPNEVLFCEVEINYTRIYYRNRVELISVPLKRVEEQFHDFPFFRIHKSYLVNINYIVDTNSKYYVQMVNNFYLSISRRKIGKFNKILKRDKKK</sequence>
<organism evidence="2 3">
    <name type="scientific">Emticicia agri</name>
    <dbReference type="NCBI Taxonomy" id="2492393"/>
    <lineage>
        <taxon>Bacteria</taxon>
        <taxon>Pseudomonadati</taxon>
        <taxon>Bacteroidota</taxon>
        <taxon>Cytophagia</taxon>
        <taxon>Cytophagales</taxon>
        <taxon>Leadbetterellaceae</taxon>
        <taxon>Emticicia</taxon>
    </lineage>
</organism>
<dbReference type="InterPro" id="IPR007492">
    <property type="entry name" value="LytTR_DNA-bd_dom"/>
</dbReference>
<evidence type="ECO:0000313" key="3">
    <source>
        <dbReference type="Proteomes" id="UP000293162"/>
    </source>
</evidence>
<proteinExistence type="predicted"/>
<reference evidence="2 3" key="1">
    <citation type="submission" date="2019-02" db="EMBL/GenBank/DDBJ databases">
        <title>Bacterial novel species Emticicia sp. 17J42-9 isolated from soil.</title>
        <authorList>
            <person name="Jung H.-Y."/>
        </authorList>
    </citation>
    <scope>NUCLEOTIDE SEQUENCE [LARGE SCALE GENOMIC DNA]</scope>
    <source>
        <strain evidence="2 3">17J42-9</strain>
    </source>
</reference>
<evidence type="ECO:0000313" key="2">
    <source>
        <dbReference type="EMBL" id="RYU92883.1"/>
    </source>
</evidence>
<dbReference type="Gene3D" id="2.40.50.1020">
    <property type="entry name" value="LytTr DNA-binding domain"/>
    <property type="match status" value="1"/>
</dbReference>
<dbReference type="PANTHER" id="PTHR37299:SF1">
    <property type="entry name" value="STAGE 0 SPORULATION PROTEIN A HOMOLOG"/>
    <property type="match status" value="1"/>
</dbReference>
<dbReference type="OrthoDB" id="1938965at2"/>
<name>A0A4Q5LTX0_9BACT</name>
<accession>A0A4Q5LTX0</accession>